<evidence type="ECO:0000256" key="3">
    <source>
        <dbReference type="ARBA" id="ARBA00022553"/>
    </source>
</evidence>
<evidence type="ECO:0000256" key="4">
    <source>
        <dbReference type="ARBA" id="ARBA00023015"/>
    </source>
</evidence>
<organism evidence="10 11">
    <name type="scientific">Pisolithus tinctorius Marx 270</name>
    <dbReference type="NCBI Taxonomy" id="870435"/>
    <lineage>
        <taxon>Eukaryota</taxon>
        <taxon>Fungi</taxon>
        <taxon>Dikarya</taxon>
        <taxon>Basidiomycota</taxon>
        <taxon>Agaricomycotina</taxon>
        <taxon>Agaricomycetes</taxon>
        <taxon>Agaricomycetidae</taxon>
        <taxon>Boletales</taxon>
        <taxon>Sclerodermatineae</taxon>
        <taxon>Pisolithaceae</taxon>
        <taxon>Pisolithus</taxon>
    </lineage>
</organism>
<accession>A0A0C3NQI5</accession>
<dbReference type="InterPro" id="IPR027093">
    <property type="entry name" value="EAF_fam"/>
</dbReference>
<feature type="domain" description="Transcription elongation factor Eaf N-terminal" evidence="9">
    <location>
        <begin position="15"/>
        <end position="130"/>
    </location>
</feature>
<evidence type="ECO:0000256" key="8">
    <source>
        <dbReference type="SAM" id="MobiDB-lite"/>
    </source>
</evidence>
<dbReference type="GO" id="GO:0003711">
    <property type="term" value="F:transcription elongation factor activity"/>
    <property type="evidence" value="ECO:0007669"/>
    <property type="project" value="TreeGrafter"/>
</dbReference>
<gene>
    <name evidence="10" type="ORF">M404DRAFT_15818</name>
</gene>
<keyword evidence="3" id="KW-0597">Phosphoprotein</keyword>
<keyword evidence="11" id="KW-1185">Reference proteome</keyword>
<feature type="compositionally biased region" description="Polar residues" evidence="8">
    <location>
        <begin position="160"/>
        <end position="175"/>
    </location>
</feature>
<sequence>MASAAIQWAPAPGRHKVAIGSSLARALKARKGPAPPKRSNLPDRDFYSFRYNFTPESIDPDRPGTVEVKRGKESTSISLERPSTQGENYVFKGIEHPVKDYDCVLIYDEELGTFTLEKVDGFMTFSYDRKVQGSGPSTQTVTSRKHSIPSLGAGRFLTGGSRSSTAHVAQTSTSQTRDDSDLNKKLEELLSTEDAEGEPDDEYEEVMNTRNMRKEEEEEEEDLLETLLKPSPPVQPPDPPPKQKASRAPLKKQESIPKPKTISKDAAKPKKEPESRVMLDSVLVEELDPGVLPARPLKRHKPTPPEGLALPSASASVDLPSSRPPPPAQDADDSDLDDYWESVLVEPEPGTDLDNDAEEIDPDEFGREMEAQLGGTEDEGSPEPDTKRQPMSLNDFARSQFGGQYSDDSSSSSEESDDE</sequence>
<evidence type="ECO:0000256" key="2">
    <source>
        <dbReference type="ARBA" id="ARBA00007798"/>
    </source>
</evidence>
<dbReference type="AlphaFoldDB" id="A0A0C3NQI5"/>
<evidence type="ECO:0000313" key="10">
    <source>
        <dbReference type="EMBL" id="KIO03130.1"/>
    </source>
</evidence>
<dbReference type="GO" id="GO:0032783">
    <property type="term" value="C:super elongation complex"/>
    <property type="evidence" value="ECO:0007669"/>
    <property type="project" value="InterPro"/>
</dbReference>
<feature type="compositionally biased region" description="Acidic residues" evidence="8">
    <location>
        <begin position="190"/>
        <end position="205"/>
    </location>
</feature>
<dbReference type="GO" id="GO:0006368">
    <property type="term" value="P:transcription elongation by RNA polymerase II"/>
    <property type="evidence" value="ECO:0007669"/>
    <property type="project" value="InterPro"/>
</dbReference>
<dbReference type="STRING" id="870435.A0A0C3NQI5"/>
<evidence type="ECO:0000259" key="9">
    <source>
        <dbReference type="Pfam" id="PF09816"/>
    </source>
</evidence>
<feature type="compositionally biased region" description="Acidic residues" evidence="8">
    <location>
        <begin position="330"/>
        <end position="340"/>
    </location>
</feature>
<name>A0A0C3NQI5_PISTI</name>
<feature type="region of interest" description="Disordered" evidence="8">
    <location>
        <begin position="131"/>
        <end position="419"/>
    </location>
</feature>
<reference evidence="10 11" key="1">
    <citation type="submission" date="2014-04" db="EMBL/GenBank/DDBJ databases">
        <authorList>
            <consortium name="DOE Joint Genome Institute"/>
            <person name="Kuo A."/>
            <person name="Kohler A."/>
            <person name="Costa M.D."/>
            <person name="Nagy L.G."/>
            <person name="Floudas D."/>
            <person name="Copeland A."/>
            <person name="Barry K.W."/>
            <person name="Cichocki N."/>
            <person name="Veneault-Fourrey C."/>
            <person name="LaButti K."/>
            <person name="Lindquist E.A."/>
            <person name="Lipzen A."/>
            <person name="Lundell T."/>
            <person name="Morin E."/>
            <person name="Murat C."/>
            <person name="Sun H."/>
            <person name="Tunlid A."/>
            <person name="Henrissat B."/>
            <person name="Grigoriev I.V."/>
            <person name="Hibbett D.S."/>
            <person name="Martin F."/>
            <person name="Nordberg H.P."/>
            <person name="Cantor M.N."/>
            <person name="Hua S.X."/>
        </authorList>
    </citation>
    <scope>NUCLEOTIDE SEQUENCE [LARGE SCALE GENOMIC DNA]</scope>
    <source>
        <strain evidence="10 11">Marx 270</strain>
    </source>
</reference>
<keyword evidence="7" id="KW-0539">Nucleus</keyword>
<dbReference type="PANTHER" id="PTHR15970">
    <property type="entry name" value="ELL-ASSOCIATED FACTOR EAF"/>
    <property type="match status" value="1"/>
</dbReference>
<dbReference type="InParanoid" id="A0A0C3NQI5"/>
<feature type="compositionally biased region" description="Basic and acidic residues" evidence="8">
    <location>
        <begin position="176"/>
        <end position="188"/>
    </location>
</feature>
<feature type="compositionally biased region" description="Pro residues" evidence="8">
    <location>
        <begin position="230"/>
        <end position="242"/>
    </location>
</feature>
<proteinExistence type="inferred from homology"/>
<feature type="compositionally biased region" description="Acidic residues" evidence="8">
    <location>
        <begin position="349"/>
        <end position="363"/>
    </location>
</feature>
<keyword evidence="5" id="KW-0010">Activator</keyword>
<dbReference type="Proteomes" id="UP000054217">
    <property type="component" value="Unassembled WGS sequence"/>
</dbReference>
<protein>
    <recommendedName>
        <fullName evidence="9">Transcription elongation factor Eaf N-terminal domain-containing protein</fullName>
    </recommendedName>
</protein>
<dbReference type="Pfam" id="PF09816">
    <property type="entry name" value="EAF"/>
    <property type="match status" value="1"/>
</dbReference>
<evidence type="ECO:0000256" key="5">
    <source>
        <dbReference type="ARBA" id="ARBA00023159"/>
    </source>
</evidence>
<dbReference type="EMBL" id="KN831978">
    <property type="protein sequence ID" value="KIO03130.1"/>
    <property type="molecule type" value="Genomic_DNA"/>
</dbReference>
<feature type="compositionally biased region" description="Basic and acidic residues" evidence="8">
    <location>
        <begin position="251"/>
        <end position="277"/>
    </location>
</feature>
<reference evidence="11" key="2">
    <citation type="submission" date="2015-01" db="EMBL/GenBank/DDBJ databases">
        <title>Evolutionary Origins and Diversification of the Mycorrhizal Mutualists.</title>
        <authorList>
            <consortium name="DOE Joint Genome Institute"/>
            <consortium name="Mycorrhizal Genomics Consortium"/>
            <person name="Kohler A."/>
            <person name="Kuo A."/>
            <person name="Nagy L.G."/>
            <person name="Floudas D."/>
            <person name="Copeland A."/>
            <person name="Barry K.W."/>
            <person name="Cichocki N."/>
            <person name="Veneault-Fourrey C."/>
            <person name="LaButti K."/>
            <person name="Lindquist E.A."/>
            <person name="Lipzen A."/>
            <person name="Lundell T."/>
            <person name="Morin E."/>
            <person name="Murat C."/>
            <person name="Riley R."/>
            <person name="Ohm R."/>
            <person name="Sun H."/>
            <person name="Tunlid A."/>
            <person name="Henrissat B."/>
            <person name="Grigoriev I.V."/>
            <person name="Hibbett D.S."/>
            <person name="Martin F."/>
        </authorList>
    </citation>
    <scope>NUCLEOTIDE SEQUENCE [LARGE SCALE GENOMIC DNA]</scope>
    <source>
        <strain evidence="11">Marx 270</strain>
    </source>
</reference>
<comment type="similarity">
    <text evidence="2">Belongs to the EAF family.</text>
</comment>
<dbReference type="InterPro" id="IPR019194">
    <property type="entry name" value="Tscrpt_elong_fac_Eaf_N"/>
</dbReference>
<dbReference type="HOGENOM" id="CLU_017136_0_0_1"/>
<evidence type="ECO:0000313" key="11">
    <source>
        <dbReference type="Proteomes" id="UP000054217"/>
    </source>
</evidence>
<keyword evidence="6" id="KW-0804">Transcription</keyword>
<evidence type="ECO:0000256" key="6">
    <source>
        <dbReference type="ARBA" id="ARBA00023163"/>
    </source>
</evidence>
<keyword evidence="4" id="KW-0805">Transcription regulation</keyword>
<dbReference type="PANTHER" id="PTHR15970:SF2">
    <property type="entry name" value="ELL-ASSOCIATED FACTOR EAF"/>
    <property type="match status" value="1"/>
</dbReference>
<evidence type="ECO:0000256" key="7">
    <source>
        <dbReference type="ARBA" id="ARBA00023242"/>
    </source>
</evidence>
<comment type="subcellular location">
    <subcellularLocation>
        <location evidence="1">Nucleus</location>
    </subcellularLocation>
</comment>
<evidence type="ECO:0000256" key="1">
    <source>
        <dbReference type="ARBA" id="ARBA00004123"/>
    </source>
</evidence>
<dbReference type="OrthoDB" id="125903at2759"/>